<accession>A0A518B0M6</accession>
<evidence type="ECO:0000313" key="1">
    <source>
        <dbReference type="EMBL" id="QDU60520.1"/>
    </source>
</evidence>
<reference evidence="1 2" key="1">
    <citation type="submission" date="2019-02" db="EMBL/GenBank/DDBJ databases">
        <title>Deep-cultivation of Planctomycetes and their phenomic and genomic characterization uncovers novel biology.</title>
        <authorList>
            <person name="Wiegand S."/>
            <person name="Jogler M."/>
            <person name="Boedeker C."/>
            <person name="Pinto D."/>
            <person name="Vollmers J."/>
            <person name="Rivas-Marin E."/>
            <person name="Kohn T."/>
            <person name="Peeters S.H."/>
            <person name="Heuer A."/>
            <person name="Rast P."/>
            <person name="Oberbeckmann S."/>
            <person name="Bunk B."/>
            <person name="Jeske O."/>
            <person name="Meyerdierks A."/>
            <person name="Storesund J.E."/>
            <person name="Kallscheuer N."/>
            <person name="Luecker S."/>
            <person name="Lage O.M."/>
            <person name="Pohl T."/>
            <person name="Merkel B.J."/>
            <person name="Hornburger P."/>
            <person name="Mueller R.-W."/>
            <person name="Bruemmer F."/>
            <person name="Labrenz M."/>
            <person name="Spormann A.M."/>
            <person name="Op den Camp H."/>
            <person name="Overmann J."/>
            <person name="Amann R."/>
            <person name="Jetten M.S.M."/>
            <person name="Mascher T."/>
            <person name="Medema M.H."/>
            <person name="Devos D.P."/>
            <person name="Kaster A.-K."/>
            <person name="Ovreas L."/>
            <person name="Rohde M."/>
            <person name="Galperin M.Y."/>
            <person name="Jogler C."/>
        </authorList>
    </citation>
    <scope>NUCLEOTIDE SEQUENCE [LARGE SCALE GENOMIC DNA]</scope>
    <source>
        <strain evidence="1 2">Pan216</strain>
    </source>
</reference>
<organism evidence="1 2">
    <name type="scientific">Kolteria novifilia</name>
    <dbReference type="NCBI Taxonomy" id="2527975"/>
    <lineage>
        <taxon>Bacteria</taxon>
        <taxon>Pseudomonadati</taxon>
        <taxon>Planctomycetota</taxon>
        <taxon>Planctomycetia</taxon>
        <taxon>Kolteriales</taxon>
        <taxon>Kolteriaceae</taxon>
        <taxon>Kolteria</taxon>
    </lineage>
</organism>
<name>A0A518B0M6_9BACT</name>
<keyword evidence="2" id="KW-1185">Reference proteome</keyword>
<dbReference type="EMBL" id="CP036279">
    <property type="protein sequence ID" value="QDU60520.1"/>
    <property type="molecule type" value="Genomic_DNA"/>
</dbReference>
<evidence type="ECO:0000313" key="2">
    <source>
        <dbReference type="Proteomes" id="UP000317093"/>
    </source>
</evidence>
<dbReference type="AlphaFoldDB" id="A0A518B0M6"/>
<dbReference type="Proteomes" id="UP000317093">
    <property type="component" value="Chromosome"/>
</dbReference>
<protein>
    <submittedName>
        <fullName evidence="1">Uncharacterized protein</fullName>
    </submittedName>
</protein>
<dbReference type="KEGG" id="knv:Pan216_13610"/>
<gene>
    <name evidence="1" type="ORF">Pan216_13610</name>
</gene>
<proteinExistence type="predicted"/>
<sequence length="79" mass="8598">MEDWNGLCIRSVATVTAFVAGPRHGWRSLGSVFQGATCEDAASCVWADKENGTGCWIGRNSLLGFELCFYGRKGVKRVP</sequence>